<proteinExistence type="predicted"/>
<comment type="cofactor">
    <cofactor evidence="1 4">
        <name>pyridoxal 5'-phosphate</name>
        <dbReference type="ChEBI" id="CHEBI:597326"/>
    </cofactor>
</comment>
<dbReference type="GO" id="GO:0005829">
    <property type="term" value="C:cytosol"/>
    <property type="evidence" value="ECO:0007669"/>
    <property type="project" value="TreeGrafter"/>
</dbReference>
<dbReference type="GO" id="GO:0030170">
    <property type="term" value="F:pyridoxal phosphate binding"/>
    <property type="evidence" value="ECO:0007669"/>
    <property type="project" value="TreeGrafter"/>
</dbReference>
<comment type="caution">
    <text evidence="6">The sequence shown here is derived from an EMBL/GenBank/DDBJ whole genome shotgun (WGS) entry which is preliminary data.</text>
</comment>
<evidence type="ECO:0000256" key="2">
    <source>
        <dbReference type="ARBA" id="ARBA00022898"/>
    </source>
</evidence>
<dbReference type="PRINTS" id="PR00992">
    <property type="entry name" value="ALARACEMASE"/>
</dbReference>
<dbReference type="PANTHER" id="PTHR30511:SF0">
    <property type="entry name" value="ALANINE RACEMASE, CATABOLIC-RELATED"/>
    <property type="match status" value="1"/>
</dbReference>
<dbReference type="PANTHER" id="PTHR30511">
    <property type="entry name" value="ALANINE RACEMASE"/>
    <property type="match status" value="1"/>
</dbReference>
<reference evidence="6 8" key="1">
    <citation type="submission" date="2018-03" db="EMBL/GenBank/DDBJ databases">
        <title>Genomic Encyclopedia of Archaeal and Bacterial Type Strains, Phase II (KMG-II): from individual species to whole genera.</title>
        <authorList>
            <person name="Goeker M."/>
        </authorList>
    </citation>
    <scope>NUCLEOTIDE SEQUENCE [LARGE SCALE GENOMIC DNA]</scope>
    <source>
        <strain evidence="6 8">DSM 21548</strain>
    </source>
</reference>
<evidence type="ECO:0000256" key="4">
    <source>
        <dbReference type="PIRSR" id="PIRSR600821-50"/>
    </source>
</evidence>
<evidence type="ECO:0000256" key="1">
    <source>
        <dbReference type="ARBA" id="ARBA00001933"/>
    </source>
</evidence>
<dbReference type="GO" id="GO:0030632">
    <property type="term" value="P:D-alanine biosynthetic process"/>
    <property type="evidence" value="ECO:0007669"/>
    <property type="project" value="TreeGrafter"/>
</dbReference>
<dbReference type="GO" id="GO:0009252">
    <property type="term" value="P:peptidoglycan biosynthetic process"/>
    <property type="evidence" value="ECO:0007669"/>
    <property type="project" value="TreeGrafter"/>
</dbReference>
<dbReference type="InterPro" id="IPR000821">
    <property type="entry name" value="Ala_racemase"/>
</dbReference>
<organism evidence="6 8">
    <name type="scientific">Labedella gwakjiensis</name>
    <dbReference type="NCBI Taxonomy" id="390269"/>
    <lineage>
        <taxon>Bacteria</taxon>
        <taxon>Bacillati</taxon>
        <taxon>Actinomycetota</taxon>
        <taxon>Actinomycetes</taxon>
        <taxon>Micrococcales</taxon>
        <taxon>Microbacteriaceae</taxon>
        <taxon>Labedella</taxon>
    </lineage>
</organism>
<gene>
    <name evidence="6" type="ORF">CLV49_3062</name>
    <name evidence="7" type="ORF">ELQ93_03940</name>
</gene>
<dbReference type="Pfam" id="PF00842">
    <property type="entry name" value="Ala_racemase_C"/>
    <property type="match status" value="1"/>
</dbReference>
<dbReference type="Pfam" id="PF01168">
    <property type="entry name" value="Ala_racemase_N"/>
    <property type="match status" value="1"/>
</dbReference>
<dbReference type="AlphaFoldDB" id="A0A2P8GZM6"/>
<dbReference type="Gene3D" id="2.40.37.10">
    <property type="entry name" value="Lyase, Ornithine Decarboxylase, Chain A, domain 1"/>
    <property type="match status" value="1"/>
</dbReference>
<evidence type="ECO:0000313" key="7">
    <source>
        <dbReference type="EMBL" id="RUQ86168.1"/>
    </source>
</evidence>
<dbReference type="SUPFAM" id="SSF51419">
    <property type="entry name" value="PLP-binding barrel"/>
    <property type="match status" value="1"/>
</dbReference>
<dbReference type="Gene3D" id="3.20.20.10">
    <property type="entry name" value="Alanine racemase"/>
    <property type="match status" value="1"/>
</dbReference>
<feature type="modified residue" description="N6-(pyridoxal phosphate)lysine" evidence="4">
    <location>
        <position position="35"/>
    </location>
</feature>
<keyword evidence="9" id="KW-1185">Reference proteome</keyword>
<name>A0A2P8GZM6_9MICO</name>
<evidence type="ECO:0000313" key="8">
    <source>
        <dbReference type="Proteomes" id="UP000241203"/>
    </source>
</evidence>
<reference evidence="7 9" key="2">
    <citation type="submission" date="2018-12" db="EMBL/GenBank/DDBJ databases">
        <authorList>
            <person name="hu s."/>
            <person name="Xu Y."/>
            <person name="Xu B."/>
            <person name="Li F."/>
        </authorList>
    </citation>
    <scope>NUCLEOTIDE SEQUENCE [LARGE SCALE GENOMIC DNA]</scope>
    <source>
        <strain evidence="7 9">KSW2-17</strain>
    </source>
</reference>
<dbReference type="Proteomes" id="UP000241203">
    <property type="component" value="Unassembled WGS sequence"/>
</dbReference>
<dbReference type="GO" id="GO:0008784">
    <property type="term" value="F:alanine racemase activity"/>
    <property type="evidence" value="ECO:0007669"/>
    <property type="project" value="InterPro"/>
</dbReference>
<keyword evidence="2 4" id="KW-0663">Pyridoxal phosphate</keyword>
<dbReference type="InterPro" id="IPR001608">
    <property type="entry name" value="Ala_racemase_N"/>
</dbReference>
<accession>A0A2P8GZM6</accession>
<dbReference type="EMBL" id="PYAU01000001">
    <property type="protein sequence ID" value="PSL39426.1"/>
    <property type="molecule type" value="Genomic_DNA"/>
</dbReference>
<keyword evidence="3" id="KW-0413">Isomerase</keyword>
<dbReference type="InterPro" id="IPR011079">
    <property type="entry name" value="Ala_racemase_C"/>
</dbReference>
<dbReference type="EMBL" id="RZGY01000001">
    <property type="protein sequence ID" value="RUQ86168.1"/>
    <property type="molecule type" value="Genomic_DNA"/>
</dbReference>
<evidence type="ECO:0000259" key="5">
    <source>
        <dbReference type="SMART" id="SM01005"/>
    </source>
</evidence>
<feature type="domain" description="Alanine racemase C-terminal" evidence="5">
    <location>
        <begin position="242"/>
        <end position="346"/>
    </location>
</feature>
<dbReference type="InterPro" id="IPR029066">
    <property type="entry name" value="PLP-binding_barrel"/>
</dbReference>
<evidence type="ECO:0000256" key="3">
    <source>
        <dbReference type="ARBA" id="ARBA00023235"/>
    </source>
</evidence>
<dbReference type="SMART" id="SM01005">
    <property type="entry name" value="Ala_racemase_C"/>
    <property type="match status" value="1"/>
</dbReference>
<sequence length="353" mass="37285">MNADVWAEIDLDAYRANLRRVREAVAPASAMAVVKNDAYGHGLRRIVDAAVEEGVRFIGVLDPAVGVELRRSGLPDDVRLFAWLFGPEEDYADAVECDVELGVSSERQLERIIETSNGRPARIHAKIDTGLGRAGARPEEWESLVAAIERDADAGVVEFAGVWTHIAEASDAEDTRSIIAFERAVRAVSEGRRAGLLRHLAASAASFARADSRFDVVRVGAFGYGIAPGDGITPSSLGLVPVLSLRARIVAIDASGRGVLSIGSVDGLPGEGVALSVGIDGRRASIAVGLVESTVTADGVAVGDVVTLFGREGRNEPTLQEWADATGTIGEEIAVRLSPRIPRVTVDTVVSHP</sequence>
<protein>
    <submittedName>
        <fullName evidence="6">Alanine racemase</fullName>
    </submittedName>
</protein>
<evidence type="ECO:0000313" key="9">
    <source>
        <dbReference type="Proteomes" id="UP000268291"/>
    </source>
</evidence>
<dbReference type="SUPFAM" id="SSF50621">
    <property type="entry name" value="Alanine racemase C-terminal domain-like"/>
    <property type="match status" value="1"/>
</dbReference>
<evidence type="ECO:0000313" key="6">
    <source>
        <dbReference type="EMBL" id="PSL39426.1"/>
    </source>
</evidence>
<dbReference type="InterPro" id="IPR009006">
    <property type="entry name" value="Ala_racemase/Decarboxylase_C"/>
</dbReference>
<dbReference type="RefSeq" id="WP_106564293.1">
    <property type="nucleotide sequence ID" value="NZ_PYAU01000001.1"/>
</dbReference>
<dbReference type="OrthoDB" id="9813814at2"/>
<dbReference type="Proteomes" id="UP000268291">
    <property type="component" value="Unassembled WGS sequence"/>
</dbReference>